<dbReference type="PROSITE" id="PS01081">
    <property type="entry name" value="HTH_TETR_1"/>
    <property type="match status" value="1"/>
</dbReference>
<evidence type="ECO:0000256" key="1">
    <source>
        <dbReference type="ARBA" id="ARBA00023125"/>
    </source>
</evidence>
<feature type="compositionally biased region" description="Basic and acidic residues" evidence="3">
    <location>
        <begin position="355"/>
        <end position="378"/>
    </location>
</feature>
<dbReference type="PANTHER" id="PTHR43479">
    <property type="entry name" value="ACREF/ENVCD OPERON REPRESSOR-RELATED"/>
    <property type="match status" value="1"/>
</dbReference>
<keyword evidence="6" id="KW-1185">Reference proteome</keyword>
<dbReference type="EMBL" id="UGRY01000005">
    <property type="protein sequence ID" value="SUD48742.1"/>
    <property type="molecule type" value="Genomic_DNA"/>
</dbReference>
<dbReference type="RefSeq" id="WP_256627447.1">
    <property type="nucleotide sequence ID" value="NZ_UGRY01000005.1"/>
</dbReference>
<organism evidence="5 6">
    <name type="scientific">Nocardia otitidiscaviarum</name>
    <dbReference type="NCBI Taxonomy" id="1823"/>
    <lineage>
        <taxon>Bacteria</taxon>
        <taxon>Bacillati</taxon>
        <taxon>Actinomycetota</taxon>
        <taxon>Actinomycetes</taxon>
        <taxon>Mycobacteriales</taxon>
        <taxon>Nocardiaceae</taxon>
        <taxon>Nocardia</taxon>
    </lineage>
</organism>
<feature type="compositionally biased region" description="Basic and acidic residues" evidence="3">
    <location>
        <begin position="236"/>
        <end position="251"/>
    </location>
</feature>
<dbReference type="InterPro" id="IPR009057">
    <property type="entry name" value="Homeodomain-like_sf"/>
</dbReference>
<proteinExistence type="predicted"/>
<dbReference type="Proteomes" id="UP000255467">
    <property type="component" value="Unassembled WGS sequence"/>
</dbReference>
<dbReference type="AlphaFoldDB" id="A0A379JJI1"/>
<dbReference type="Gene3D" id="1.10.357.10">
    <property type="entry name" value="Tetracycline Repressor, domain 2"/>
    <property type="match status" value="1"/>
</dbReference>
<dbReference type="PANTHER" id="PTHR43479:SF11">
    <property type="entry name" value="ACREF_ENVCD OPERON REPRESSOR-RELATED"/>
    <property type="match status" value="1"/>
</dbReference>
<feature type="compositionally biased region" description="Basic and acidic residues" evidence="3">
    <location>
        <begin position="449"/>
        <end position="459"/>
    </location>
</feature>
<feature type="region of interest" description="Disordered" evidence="3">
    <location>
        <begin position="206"/>
        <end position="490"/>
    </location>
</feature>
<gene>
    <name evidence="5" type="ORF">NCTC1934_06079</name>
</gene>
<keyword evidence="1 2" id="KW-0238">DNA-binding</keyword>
<feature type="compositionally biased region" description="Basic and acidic residues" evidence="3">
    <location>
        <begin position="425"/>
        <end position="435"/>
    </location>
</feature>
<evidence type="ECO:0000313" key="6">
    <source>
        <dbReference type="Proteomes" id="UP000255467"/>
    </source>
</evidence>
<dbReference type="InterPro" id="IPR023772">
    <property type="entry name" value="DNA-bd_HTH_TetR-type_CS"/>
</dbReference>
<dbReference type="PROSITE" id="PS50977">
    <property type="entry name" value="HTH_TETR_2"/>
    <property type="match status" value="1"/>
</dbReference>
<dbReference type="GO" id="GO:0003677">
    <property type="term" value="F:DNA binding"/>
    <property type="evidence" value="ECO:0007669"/>
    <property type="project" value="UniProtKB-UniRule"/>
</dbReference>
<dbReference type="InterPro" id="IPR001647">
    <property type="entry name" value="HTH_TetR"/>
</dbReference>
<feature type="domain" description="HTH tetR-type" evidence="4">
    <location>
        <begin position="12"/>
        <end position="72"/>
    </location>
</feature>
<name>A0A379JJI1_9NOCA</name>
<feature type="DNA-binding region" description="H-T-H motif" evidence="2">
    <location>
        <begin position="35"/>
        <end position="54"/>
    </location>
</feature>
<evidence type="ECO:0000256" key="2">
    <source>
        <dbReference type="PROSITE-ProRule" id="PRU00335"/>
    </source>
</evidence>
<dbReference type="PRINTS" id="PR00455">
    <property type="entry name" value="HTHTETR"/>
</dbReference>
<dbReference type="InterPro" id="IPR050624">
    <property type="entry name" value="HTH-type_Tx_Regulator"/>
</dbReference>
<protein>
    <submittedName>
        <fullName evidence="5">DNA-binding transcriptional regulator EnvR</fullName>
    </submittedName>
</protein>
<evidence type="ECO:0000259" key="4">
    <source>
        <dbReference type="PROSITE" id="PS50977"/>
    </source>
</evidence>
<dbReference type="SUPFAM" id="SSF46689">
    <property type="entry name" value="Homeodomain-like"/>
    <property type="match status" value="1"/>
</dbReference>
<reference evidence="5 6" key="1">
    <citation type="submission" date="2018-06" db="EMBL/GenBank/DDBJ databases">
        <authorList>
            <consortium name="Pathogen Informatics"/>
            <person name="Doyle S."/>
        </authorList>
    </citation>
    <scope>NUCLEOTIDE SEQUENCE [LARGE SCALE GENOMIC DNA]</scope>
    <source>
        <strain evidence="5 6">NCTC1934</strain>
    </source>
</reference>
<dbReference type="Pfam" id="PF00440">
    <property type="entry name" value="TetR_N"/>
    <property type="match status" value="1"/>
</dbReference>
<sequence>MPPSALRDRKRERTRRALLEAAVELFETRGYEATTVADIAATAEVGTRTFFNYFASKEELLFPEPDERVQAAVRAIATRRPGERPVEVLLRALRAAGDNPGDHLGDTLASRISVLRARISRTVPAVSGRAAYAQLASQQEIARQLRAAFPAELDDVGAAALVGAVVGAVSGALTVLFQQPGLEDGDQLHRKIQETTSKVLAPWLNERPADTGSATRTWPRPATETGDAGATAAHGFDTRGDTAVSTDHDSESEAIGPEAIGSDASAGDGRPRAAGTGGRVVELRDGSPEPRGAVESGESGTEFGKRAAECGDDMPGTRDGAAESGESGTEFGERTAAAGEFGQCRAETAAAAADIPERGPRSREPGGDVRESAAESRDLGAVSSGESAGSREAAGAVRGTVVPAPRSVATPRPEPSGPRHAVRRLSPEPLRRALEAARPLPTERFTVYRAEDGTTRLDTADSPPPESSWHPAEAPSDSTDDLPLPQDALV</sequence>
<evidence type="ECO:0000256" key="3">
    <source>
        <dbReference type="SAM" id="MobiDB-lite"/>
    </source>
</evidence>
<feature type="compositionally biased region" description="Low complexity" evidence="3">
    <location>
        <begin position="222"/>
        <end position="235"/>
    </location>
</feature>
<evidence type="ECO:0000313" key="5">
    <source>
        <dbReference type="EMBL" id="SUD48742.1"/>
    </source>
</evidence>
<accession>A0A379JJI1</accession>
<feature type="compositionally biased region" description="Low complexity" evidence="3">
    <location>
        <begin position="380"/>
        <end position="399"/>
    </location>
</feature>